<dbReference type="InterPro" id="IPR006652">
    <property type="entry name" value="Kelch_1"/>
</dbReference>
<dbReference type="InterPro" id="IPR011705">
    <property type="entry name" value="BACK"/>
</dbReference>
<dbReference type="SUPFAM" id="SSF54695">
    <property type="entry name" value="POZ domain"/>
    <property type="match status" value="1"/>
</dbReference>
<dbReference type="CDD" id="cd18243">
    <property type="entry name" value="BTB_POZ_KLHL14_printor"/>
    <property type="match status" value="1"/>
</dbReference>
<dbReference type="PANTHER" id="PTHR45632:SF6">
    <property type="entry name" value="KELCH-LIKE PROTEIN 14"/>
    <property type="match status" value="1"/>
</dbReference>
<dbReference type="SMART" id="SM00875">
    <property type="entry name" value="BACK"/>
    <property type="match status" value="1"/>
</dbReference>
<dbReference type="AlphaFoldDB" id="A0A8C7K0R1"/>
<dbReference type="CDD" id="cd18453">
    <property type="entry name" value="BACK_KLHL14"/>
    <property type="match status" value="1"/>
</dbReference>
<dbReference type="Pfam" id="PF07707">
    <property type="entry name" value="BACK"/>
    <property type="match status" value="1"/>
</dbReference>
<dbReference type="FunFam" id="3.30.710.10:FF:000085">
    <property type="entry name" value="Kelch-like family member 14"/>
    <property type="match status" value="1"/>
</dbReference>
<evidence type="ECO:0000313" key="6">
    <source>
        <dbReference type="Proteomes" id="UP000694557"/>
    </source>
</evidence>
<dbReference type="InterPro" id="IPR017096">
    <property type="entry name" value="BTB-kelch_protein"/>
</dbReference>
<sequence>MSRSGDRTSTFDPTHSDTLLHGLNLLWRKQLFCDVTLTAQGQQFHCHKAVLASCSQYFRCLFSSSHMLNNEGTNNNKDQGSSGTPSSSPDDKLMASTRSINNLVLQGCSSIGLRLVLEYLYTANVTLSLDTVEEVLSVSKILNVPQITKLSVQFLNDQISVQNYKQICKIAALHGLDETKKLANKYLVEDVLLLNFEEMCAMLDALPPPVESELALFQMSVLWLEHDRETRMHYAPDLMKRLRFALIPAPELVERVQSVDFMRSDPVCQKLLMDAMNYHLMPFRQHCRQTTASKIRSNKRMLLLVGGLPPGPDRLPSNLVQYYDDEKKTWKILTIMPYNSAHHCVVEVENFILLLGGEDQWNPNGNITTDTTTNANTYTNTKKNINVYIVFKFIIHILERKWPCELFMDLDSDMYFAGKHSTNHVSRYDPRFNSWIQLPPMQERRASFFACCLDKHLYVIGGRNESGYLSSVESYNLETNEWNYVSSLPQPLAAHAGAVHNGKIYISGGVHNGEYVSWLYCYDSIMDVWARKQDMNTKRAIHALAGMNDRLYTIGGNHLKGFSHLDVMLVECYDPKADQWNILQTPILEGRSGPGCCILDNSIFLVGGYSWSMGAYKSSTICFSPEKGTWTELEGEVAEPLAGPSCSTVTLPACLPFNK</sequence>
<dbReference type="GO" id="GO:0043005">
    <property type="term" value="C:neuron projection"/>
    <property type="evidence" value="ECO:0007669"/>
    <property type="project" value="TreeGrafter"/>
</dbReference>
<dbReference type="Pfam" id="PF00651">
    <property type="entry name" value="BTB"/>
    <property type="match status" value="2"/>
</dbReference>
<dbReference type="SUPFAM" id="SSF117281">
    <property type="entry name" value="Kelch motif"/>
    <property type="match status" value="1"/>
</dbReference>
<evidence type="ECO:0000256" key="2">
    <source>
        <dbReference type="ARBA" id="ARBA00022737"/>
    </source>
</evidence>
<evidence type="ECO:0000313" key="5">
    <source>
        <dbReference type="Ensembl" id="ENSOKIP00005096062.1"/>
    </source>
</evidence>
<dbReference type="Proteomes" id="UP000694557">
    <property type="component" value="Unassembled WGS sequence"/>
</dbReference>
<dbReference type="GeneTree" id="ENSGT00940000159556"/>
<organism evidence="5 6">
    <name type="scientific">Oncorhynchus kisutch</name>
    <name type="common">Coho salmon</name>
    <name type="synonym">Salmo kisutch</name>
    <dbReference type="NCBI Taxonomy" id="8019"/>
    <lineage>
        <taxon>Eukaryota</taxon>
        <taxon>Metazoa</taxon>
        <taxon>Chordata</taxon>
        <taxon>Craniata</taxon>
        <taxon>Vertebrata</taxon>
        <taxon>Euteleostomi</taxon>
        <taxon>Actinopterygii</taxon>
        <taxon>Neopterygii</taxon>
        <taxon>Teleostei</taxon>
        <taxon>Protacanthopterygii</taxon>
        <taxon>Salmoniformes</taxon>
        <taxon>Salmonidae</taxon>
        <taxon>Salmoninae</taxon>
        <taxon>Oncorhynchus</taxon>
    </lineage>
</organism>
<reference evidence="5" key="2">
    <citation type="submission" date="2025-09" db="UniProtKB">
        <authorList>
            <consortium name="Ensembl"/>
        </authorList>
    </citation>
    <scope>IDENTIFICATION</scope>
</reference>
<keyword evidence="6" id="KW-1185">Reference proteome</keyword>
<accession>A0A8C7K0R1</accession>
<dbReference type="PROSITE" id="PS50097">
    <property type="entry name" value="BTB"/>
    <property type="match status" value="1"/>
</dbReference>
<dbReference type="Gene3D" id="3.30.710.10">
    <property type="entry name" value="Potassium Channel Kv1.1, Chain A"/>
    <property type="match status" value="1"/>
</dbReference>
<evidence type="ECO:0000259" key="4">
    <source>
        <dbReference type="PROSITE" id="PS50097"/>
    </source>
</evidence>
<dbReference type="InterPro" id="IPR000210">
    <property type="entry name" value="BTB/POZ_dom"/>
</dbReference>
<name>A0A8C7K0R1_ONCKI</name>
<dbReference type="FunFam" id="1.25.40.420:FF:000010">
    <property type="entry name" value="Kelch-like family member 14"/>
    <property type="match status" value="1"/>
</dbReference>
<dbReference type="InterPro" id="IPR047027">
    <property type="entry name" value="KLHL14_BACK"/>
</dbReference>
<gene>
    <name evidence="5" type="primary">KLHL14</name>
    <name evidence="5" type="synonym">LOC109875300</name>
</gene>
<dbReference type="PIRSF" id="PIRSF037037">
    <property type="entry name" value="Kelch-like_protein_gigaxonin"/>
    <property type="match status" value="1"/>
</dbReference>
<dbReference type="Pfam" id="PF24681">
    <property type="entry name" value="Kelch_KLHDC2_KLHL20_DRC7"/>
    <property type="match status" value="1"/>
</dbReference>
<dbReference type="Gene3D" id="1.25.40.420">
    <property type="match status" value="1"/>
</dbReference>
<keyword evidence="2" id="KW-0677">Repeat</keyword>
<reference evidence="5" key="1">
    <citation type="submission" date="2025-08" db="UniProtKB">
        <authorList>
            <consortium name="Ensembl"/>
        </authorList>
    </citation>
    <scope>IDENTIFICATION</scope>
</reference>
<dbReference type="PANTHER" id="PTHR45632">
    <property type="entry name" value="LD33804P"/>
    <property type="match status" value="1"/>
</dbReference>
<dbReference type="InterPro" id="IPR030584">
    <property type="entry name" value="KLHL14_BTB_POZ"/>
</dbReference>
<evidence type="ECO:0000256" key="1">
    <source>
        <dbReference type="ARBA" id="ARBA00022441"/>
    </source>
</evidence>
<dbReference type="Gene3D" id="2.120.10.80">
    <property type="entry name" value="Kelch-type beta propeller"/>
    <property type="match status" value="2"/>
</dbReference>
<feature type="domain" description="BTB" evidence="4">
    <location>
        <begin position="33"/>
        <end position="129"/>
    </location>
</feature>
<dbReference type="InterPro" id="IPR015915">
    <property type="entry name" value="Kelch-typ_b-propeller"/>
</dbReference>
<dbReference type="InterPro" id="IPR011333">
    <property type="entry name" value="SKP1/BTB/POZ_sf"/>
</dbReference>
<dbReference type="SMART" id="SM00225">
    <property type="entry name" value="BTB"/>
    <property type="match status" value="1"/>
</dbReference>
<feature type="region of interest" description="Disordered" evidence="3">
    <location>
        <begin position="71"/>
        <end position="92"/>
    </location>
</feature>
<proteinExistence type="predicted"/>
<dbReference type="GO" id="GO:0005783">
    <property type="term" value="C:endoplasmic reticulum"/>
    <property type="evidence" value="ECO:0007669"/>
    <property type="project" value="TreeGrafter"/>
</dbReference>
<evidence type="ECO:0000256" key="3">
    <source>
        <dbReference type="SAM" id="MobiDB-lite"/>
    </source>
</evidence>
<dbReference type="GO" id="GO:0043025">
    <property type="term" value="C:neuronal cell body"/>
    <property type="evidence" value="ECO:0007669"/>
    <property type="project" value="TreeGrafter"/>
</dbReference>
<protein>
    <submittedName>
        <fullName evidence="5">Kelch like family member 14</fullName>
    </submittedName>
</protein>
<dbReference type="SMART" id="SM00612">
    <property type="entry name" value="Kelch"/>
    <property type="match status" value="6"/>
</dbReference>
<dbReference type="Ensembl" id="ENSOKIT00005102779.1">
    <property type="protein sequence ID" value="ENSOKIP00005096062.1"/>
    <property type="gene ID" value="ENSOKIG00005042027.1"/>
</dbReference>
<keyword evidence="1" id="KW-0880">Kelch repeat</keyword>